<accession>A0A8W8IQC4</accession>
<name>A0A8W8IQC4_MAGGI</name>
<dbReference type="InterPro" id="IPR026053">
    <property type="entry name" value="HPS1"/>
</dbReference>
<dbReference type="PANTHER" id="PTHR12761:SF1">
    <property type="entry name" value="BLOC-3 COMPLEX MEMBER HPS1"/>
    <property type="match status" value="1"/>
</dbReference>
<proteinExistence type="predicted"/>
<dbReference type="Pfam" id="PF19038">
    <property type="entry name" value="Fuz_longin_3"/>
    <property type="match status" value="1"/>
</dbReference>
<dbReference type="Proteomes" id="UP000005408">
    <property type="component" value="Unassembled WGS sequence"/>
</dbReference>
<dbReference type="InterPro" id="IPR043970">
    <property type="entry name" value="FUZ/MON1/HPS1_longin_3"/>
</dbReference>
<reference evidence="2" key="1">
    <citation type="submission" date="2022-08" db="UniProtKB">
        <authorList>
            <consortium name="EnsemblMetazoa"/>
        </authorList>
    </citation>
    <scope>IDENTIFICATION</scope>
    <source>
        <strain evidence="2">05x7-T-G4-1.051#20</strain>
    </source>
</reference>
<evidence type="ECO:0000313" key="2">
    <source>
        <dbReference type="EnsemblMetazoa" id="G14968.1:cds"/>
    </source>
</evidence>
<evidence type="ECO:0000313" key="3">
    <source>
        <dbReference type="Proteomes" id="UP000005408"/>
    </source>
</evidence>
<dbReference type="AlphaFoldDB" id="A0A8W8IQC4"/>
<feature type="domain" description="FUZ/MON1/HPS1 third Longin" evidence="1">
    <location>
        <begin position="40"/>
        <end position="186"/>
    </location>
</feature>
<organism evidence="2 3">
    <name type="scientific">Magallana gigas</name>
    <name type="common">Pacific oyster</name>
    <name type="synonym">Crassostrea gigas</name>
    <dbReference type="NCBI Taxonomy" id="29159"/>
    <lineage>
        <taxon>Eukaryota</taxon>
        <taxon>Metazoa</taxon>
        <taxon>Spiralia</taxon>
        <taxon>Lophotrochozoa</taxon>
        <taxon>Mollusca</taxon>
        <taxon>Bivalvia</taxon>
        <taxon>Autobranchia</taxon>
        <taxon>Pteriomorphia</taxon>
        <taxon>Ostreida</taxon>
        <taxon>Ostreoidea</taxon>
        <taxon>Ostreidae</taxon>
        <taxon>Magallana</taxon>
    </lineage>
</organism>
<protein>
    <recommendedName>
        <fullName evidence="1">FUZ/MON1/HPS1 third Longin domain-containing protein</fullName>
    </recommendedName>
</protein>
<dbReference type="PANTHER" id="PTHR12761">
    <property type="entry name" value="HERMANSKY-PUDLAK SYNDROME PROTEIN 1"/>
    <property type="match status" value="1"/>
</dbReference>
<keyword evidence="3" id="KW-1185">Reference proteome</keyword>
<evidence type="ECO:0000259" key="1">
    <source>
        <dbReference type="Pfam" id="PF19038"/>
    </source>
</evidence>
<dbReference type="EnsemblMetazoa" id="G14968.1">
    <property type="protein sequence ID" value="G14968.1:cds"/>
    <property type="gene ID" value="G14968"/>
</dbReference>
<dbReference type="GO" id="GO:0031085">
    <property type="term" value="C:BLOC-3 complex"/>
    <property type="evidence" value="ECO:0007669"/>
    <property type="project" value="TreeGrafter"/>
</dbReference>
<sequence length="200" mass="23110">MTSICEKAKVKLFDYKDYLSVKSQRTIVMTSIRYLDAFPGLVHFIYIDRRTNQLTAPSLNISDEGENHDATQFLKDKIWNMTCWMYGKLAEGVTVATAREGDYHYSYFMWFTDYQGVPKQIQEAYQEGDVSIPPGILSGQFYSSLKRHCFPNCLPGSVNCYELIMMHVGLVNVQYIFTHRQMLAKQFFEASGDTQMKLVL</sequence>
<dbReference type="GO" id="GO:0016192">
    <property type="term" value="P:vesicle-mediated transport"/>
    <property type="evidence" value="ECO:0007669"/>
    <property type="project" value="InterPro"/>
</dbReference>
<dbReference type="GO" id="GO:0005085">
    <property type="term" value="F:guanyl-nucleotide exchange factor activity"/>
    <property type="evidence" value="ECO:0007669"/>
    <property type="project" value="TreeGrafter"/>
</dbReference>